<evidence type="ECO:0000313" key="2">
    <source>
        <dbReference type="EMBL" id="QAB13970.1"/>
    </source>
</evidence>
<feature type="compositionally biased region" description="Polar residues" evidence="1">
    <location>
        <begin position="83"/>
        <end position="98"/>
    </location>
</feature>
<name>A0A3R5Z2P7_9PAPI</name>
<feature type="compositionally biased region" description="Basic and acidic residues" evidence="1">
    <location>
        <begin position="126"/>
        <end position="138"/>
    </location>
</feature>
<feature type="region of interest" description="Disordered" evidence="1">
    <location>
        <begin position="83"/>
        <end position="160"/>
    </location>
</feature>
<dbReference type="EMBL" id="MH777284">
    <property type="protein sequence ID" value="QAB13970.1"/>
    <property type="molecule type" value="Genomic_DNA"/>
</dbReference>
<accession>A0A3R5Z2P7</accession>
<proteinExistence type="predicted"/>
<reference evidence="2" key="1">
    <citation type="journal article" date="2018" name="Nat. Med.">
        <title>Expanded skin virome in DOCK8-deficient patients.</title>
        <authorList>
            <consortium name="NISC Comparative Sequencing Program"/>
            <person name="Tirosh O."/>
            <person name="Conlan S."/>
            <person name="Deming C."/>
            <person name="Lee-Lin S.Q."/>
            <person name="Huang X."/>
            <person name="Su H.C."/>
            <person name="Freeman A.F."/>
            <person name="Segre J.A."/>
            <person name="Kong H.H."/>
        </authorList>
    </citation>
    <scope>NUCLEOTIDE SEQUENCE</scope>
    <source>
        <strain evidence="2">HPV-mSK_142</strain>
    </source>
</reference>
<protein>
    <submittedName>
        <fullName evidence="2">E4 protein</fullName>
    </submittedName>
</protein>
<evidence type="ECO:0000256" key="1">
    <source>
        <dbReference type="SAM" id="MobiDB-lite"/>
    </source>
</evidence>
<feature type="compositionally biased region" description="Basic residues" evidence="1">
    <location>
        <begin position="116"/>
        <end position="125"/>
    </location>
</feature>
<organism evidence="2">
    <name type="scientific">Human papillomavirus</name>
    <dbReference type="NCBI Taxonomy" id="10566"/>
    <lineage>
        <taxon>Viruses</taxon>
        <taxon>Monodnaviria</taxon>
        <taxon>Shotokuvirae</taxon>
        <taxon>Cossaviricota</taxon>
        <taxon>Papovaviricetes</taxon>
        <taxon>Zurhausenvirales</taxon>
        <taxon>Papillomaviridae</taxon>
    </lineage>
</organism>
<sequence>MILTMLWFIQIGILFIIKTFQIIGTRSLVKQIIMDFTMMISMGKEYISCCLHLRLTNMAKQDVGLCITKIQLFPLLLLAHQSTPTSGSRASPPTTQGNHPDAPHRKKDHQDDLKTYARRGPQRPRLHWDLDGENDKENQNPNDQTPEEPPTNEENLTHLPSLLSKWERDIDRFREQVYHDLDDLKRKLGIPTSY</sequence>